<proteinExistence type="predicted"/>
<evidence type="ECO:0000313" key="2">
    <source>
        <dbReference type="EMBL" id="KAK8176052.1"/>
    </source>
</evidence>
<keyword evidence="1" id="KW-0732">Signal</keyword>
<feature type="signal peptide" evidence="1">
    <location>
        <begin position="1"/>
        <end position="18"/>
    </location>
</feature>
<sequence>MRFSLVLSTLFLTSTVQAQFILGTIFAIELIIDFVTTVGAEEAVVGELTSASEILMTEGEGAAAGELSFAPYNVGNSATVMSGEYGETFVAGAESANFFTIAERSFTQAGGTSGKKILSADITWNGFNFNQRSGARFWIPSATGTLKAGFNELGGKLVTDGGATVIRRSAEAGTRVVYGSARPVGGYKMRIKDFQVRPRPLTDT</sequence>
<reference evidence="2 3" key="1">
    <citation type="journal article" date="2022" name="G3 (Bethesda)">
        <title>Enemy or ally: a genomic approach to elucidate the lifestyle of Phyllosticta citrichinaensis.</title>
        <authorList>
            <person name="Buijs V.A."/>
            <person name="Groenewald J.Z."/>
            <person name="Haridas S."/>
            <person name="LaButti K.M."/>
            <person name="Lipzen A."/>
            <person name="Martin F.M."/>
            <person name="Barry K."/>
            <person name="Grigoriev I.V."/>
            <person name="Crous P.W."/>
            <person name="Seidl M.F."/>
        </authorList>
    </citation>
    <scope>NUCLEOTIDE SEQUENCE [LARGE SCALE GENOMIC DNA]</scope>
    <source>
        <strain evidence="2 3">CBS 129764</strain>
    </source>
</reference>
<feature type="chain" id="PRO_5046773246" evidence="1">
    <location>
        <begin position="19"/>
        <end position="204"/>
    </location>
</feature>
<comment type="caution">
    <text evidence="2">The sequence shown here is derived from an EMBL/GenBank/DDBJ whole genome shotgun (WGS) entry which is preliminary data.</text>
</comment>
<gene>
    <name evidence="2" type="ORF">IWX90DRAFT_412523</name>
</gene>
<accession>A0ABR1Y4E7</accession>
<name>A0ABR1Y4E7_9PEZI</name>
<organism evidence="2 3">
    <name type="scientific">Phyllosticta citrichinensis</name>
    <dbReference type="NCBI Taxonomy" id="1130410"/>
    <lineage>
        <taxon>Eukaryota</taxon>
        <taxon>Fungi</taxon>
        <taxon>Dikarya</taxon>
        <taxon>Ascomycota</taxon>
        <taxon>Pezizomycotina</taxon>
        <taxon>Dothideomycetes</taxon>
        <taxon>Dothideomycetes incertae sedis</taxon>
        <taxon>Botryosphaeriales</taxon>
        <taxon>Phyllostictaceae</taxon>
        <taxon>Phyllosticta</taxon>
    </lineage>
</organism>
<dbReference type="Proteomes" id="UP001456524">
    <property type="component" value="Unassembled WGS sequence"/>
</dbReference>
<keyword evidence="3" id="KW-1185">Reference proteome</keyword>
<evidence type="ECO:0000313" key="3">
    <source>
        <dbReference type="Proteomes" id="UP001456524"/>
    </source>
</evidence>
<evidence type="ECO:0000256" key="1">
    <source>
        <dbReference type="SAM" id="SignalP"/>
    </source>
</evidence>
<dbReference type="EMBL" id="JBBWUH010000002">
    <property type="protein sequence ID" value="KAK8176052.1"/>
    <property type="molecule type" value="Genomic_DNA"/>
</dbReference>
<protein>
    <submittedName>
        <fullName evidence="2">Uncharacterized protein</fullName>
    </submittedName>
</protein>